<gene>
    <name evidence="3" type="ORF">BIV57_00100</name>
</gene>
<dbReference type="SUPFAM" id="SSF56112">
    <property type="entry name" value="Protein kinase-like (PK-like)"/>
    <property type="match status" value="1"/>
</dbReference>
<evidence type="ECO:0000259" key="2">
    <source>
        <dbReference type="Pfam" id="PF01636"/>
    </source>
</evidence>
<feature type="domain" description="Aminoglycoside phosphotransferase" evidence="2">
    <location>
        <begin position="34"/>
        <end position="220"/>
    </location>
</feature>
<protein>
    <recommendedName>
        <fullName evidence="2">Aminoglycoside phosphotransferase domain-containing protein</fullName>
    </recommendedName>
</protein>
<keyword evidence="4" id="KW-1185">Reference proteome</keyword>
<evidence type="ECO:0000313" key="3">
    <source>
        <dbReference type="EMBL" id="OIV39292.1"/>
    </source>
</evidence>
<dbReference type="EMBL" id="MLCF01000002">
    <property type="protein sequence ID" value="OIV39292.1"/>
    <property type="molecule type" value="Genomic_DNA"/>
</dbReference>
<accession>A0A1J7CCM6</accession>
<comment type="caution">
    <text evidence="3">The sequence shown here is derived from an EMBL/GenBank/DDBJ whole genome shotgun (WGS) entry which is preliminary data.</text>
</comment>
<sequence length="257" mass="27294">MEEPWEFVKDRTAAVGGAVWRSPDGRRFKRTGGAELRVEADFQQRLEQLGYPVPHVADAGIDGEGRAYFVEESLGAASLHDAALAATGGRKEQLPGAVVEEAVAVAGRLLAAQAAHPQAAPPDALRAWFDTAGFTGHVFTENPDLKTPRVRDLTGRALRRLEDVPLVWAHFDYGLPNTFPAGVIDWQHHGLAPLGYDVVPALEVIAFKGGAKGYTAGAAQRARYLAGLDEVSPGQTEPSIPSMAHGNSSSALASAAR</sequence>
<dbReference type="Proteomes" id="UP000243342">
    <property type="component" value="Unassembled WGS sequence"/>
</dbReference>
<organism evidence="3 4">
    <name type="scientific">Mangrovactinospora gilvigrisea</name>
    <dbReference type="NCBI Taxonomy" id="1428644"/>
    <lineage>
        <taxon>Bacteria</taxon>
        <taxon>Bacillati</taxon>
        <taxon>Actinomycetota</taxon>
        <taxon>Actinomycetes</taxon>
        <taxon>Kitasatosporales</taxon>
        <taxon>Streptomycetaceae</taxon>
        <taxon>Mangrovactinospora</taxon>
    </lineage>
</organism>
<dbReference type="AlphaFoldDB" id="A0A1J7CCM6"/>
<dbReference type="STRING" id="1428644.BIV57_00100"/>
<dbReference type="Pfam" id="PF01636">
    <property type="entry name" value="APH"/>
    <property type="match status" value="1"/>
</dbReference>
<evidence type="ECO:0000313" key="4">
    <source>
        <dbReference type="Proteomes" id="UP000243342"/>
    </source>
</evidence>
<dbReference type="InterPro" id="IPR002575">
    <property type="entry name" value="Aminoglycoside_PTrfase"/>
</dbReference>
<name>A0A1J7CCM6_9ACTN</name>
<proteinExistence type="predicted"/>
<dbReference type="InterPro" id="IPR011009">
    <property type="entry name" value="Kinase-like_dom_sf"/>
</dbReference>
<reference evidence="3 4" key="1">
    <citation type="submission" date="2016-10" db="EMBL/GenBank/DDBJ databases">
        <title>Genome sequence of Streptomyces gilvigriseus MUSC 26.</title>
        <authorList>
            <person name="Lee L.-H."/>
            <person name="Ser H.-L."/>
        </authorList>
    </citation>
    <scope>NUCLEOTIDE SEQUENCE [LARGE SCALE GENOMIC DNA]</scope>
    <source>
        <strain evidence="3 4">MUSC 26</strain>
    </source>
</reference>
<evidence type="ECO:0000256" key="1">
    <source>
        <dbReference type="SAM" id="MobiDB-lite"/>
    </source>
</evidence>
<feature type="region of interest" description="Disordered" evidence="1">
    <location>
        <begin position="232"/>
        <end position="257"/>
    </location>
</feature>
<feature type="compositionally biased region" description="Polar residues" evidence="1">
    <location>
        <begin position="233"/>
        <end position="257"/>
    </location>
</feature>